<organism evidence="1 2">
    <name type="scientific">Stenotrophomonas rhizophila</name>
    <dbReference type="NCBI Taxonomy" id="216778"/>
    <lineage>
        <taxon>Bacteria</taxon>
        <taxon>Pseudomonadati</taxon>
        <taxon>Pseudomonadota</taxon>
        <taxon>Gammaproteobacteria</taxon>
        <taxon>Lysobacterales</taxon>
        <taxon>Lysobacteraceae</taxon>
        <taxon>Stenotrophomonas</taxon>
    </lineage>
</organism>
<reference evidence="1" key="1">
    <citation type="submission" date="2022-08" db="EMBL/GenBank/DDBJ databases">
        <title>Genomic analyses of the natural microbiome of Caenorhabditis elegans.</title>
        <authorList>
            <person name="Samuel B."/>
        </authorList>
    </citation>
    <scope>NUCLEOTIDE SEQUENCE</scope>
    <source>
        <strain evidence="1">BIGb0277</strain>
    </source>
</reference>
<comment type="caution">
    <text evidence="1">The sequence shown here is derived from an EMBL/GenBank/DDBJ whole genome shotgun (WGS) entry which is preliminary data.</text>
</comment>
<dbReference type="RefSeq" id="WP_259261215.1">
    <property type="nucleotide sequence ID" value="NZ_JANUEK010000006.1"/>
</dbReference>
<dbReference type="Proteomes" id="UP001320691">
    <property type="component" value="Unassembled WGS sequence"/>
</dbReference>
<dbReference type="EMBL" id="JANUEK010000006">
    <property type="protein sequence ID" value="MCS4280539.1"/>
    <property type="molecule type" value="Genomic_DNA"/>
</dbReference>
<accession>A0AAW5PK78</accession>
<sequence length="157" mass="17638">MYQIGIALGRGDGNRGEASDVDGGWGDVIKPGIEEFWGELRPGIERLFDKFGWFWLARVDIVAGDESFSVVKAKLLGLLREFVMDDKVDGFEKFVFFFSDWPEDDVVRYGSGSIDDLSGYLSLFFDWDECTYILGLDRFQQGEGTPLLVKLIESPGG</sequence>
<evidence type="ECO:0000313" key="1">
    <source>
        <dbReference type="EMBL" id="MCS4280539.1"/>
    </source>
</evidence>
<name>A0AAW5PK78_9GAMM</name>
<dbReference type="AlphaFoldDB" id="A0AAW5PK78"/>
<evidence type="ECO:0000313" key="2">
    <source>
        <dbReference type="Proteomes" id="UP001320691"/>
    </source>
</evidence>
<gene>
    <name evidence="1" type="ORF">M2412_002533</name>
</gene>
<proteinExistence type="predicted"/>
<protein>
    <submittedName>
        <fullName evidence="1">Uncharacterized protein</fullName>
    </submittedName>
</protein>